<organism evidence="1 2">
    <name type="scientific">Candidatus Kaiserbacteria bacterium RIFOXYD1_FULL_47_14</name>
    <dbReference type="NCBI Taxonomy" id="1798533"/>
    <lineage>
        <taxon>Bacteria</taxon>
        <taxon>Candidatus Kaiseribacteriota</taxon>
    </lineage>
</organism>
<gene>
    <name evidence="1" type="ORF">A2609_02755</name>
</gene>
<sequence>METKTLGFDGTDEIIYSESFNIYEGKLVIPDFLGKKFTFVFEKTEPTQDQKDINVVWSADEASVTLSKKFRNSLGAGTTNKINILKTNEDKNISFSIFGQQFGEDGLSVVVSFYIR</sequence>
<proteinExistence type="predicted"/>
<dbReference type="AlphaFoldDB" id="A0A1F6G7W5"/>
<protein>
    <submittedName>
        <fullName evidence="1">Uncharacterized protein</fullName>
    </submittedName>
</protein>
<dbReference type="Proteomes" id="UP000176867">
    <property type="component" value="Unassembled WGS sequence"/>
</dbReference>
<reference evidence="1 2" key="1">
    <citation type="journal article" date="2016" name="Nat. Commun.">
        <title>Thousands of microbial genomes shed light on interconnected biogeochemical processes in an aquifer system.</title>
        <authorList>
            <person name="Anantharaman K."/>
            <person name="Brown C.T."/>
            <person name="Hug L.A."/>
            <person name="Sharon I."/>
            <person name="Castelle C.J."/>
            <person name="Probst A.J."/>
            <person name="Thomas B.C."/>
            <person name="Singh A."/>
            <person name="Wilkins M.J."/>
            <person name="Karaoz U."/>
            <person name="Brodie E.L."/>
            <person name="Williams K.H."/>
            <person name="Hubbard S.S."/>
            <person name="Banfield J.F."/>
        </authorList>
    </citation>
    <scope>NUCLEOTIDE SEQUENCE [LARGE SCALE GENOMIC DNA]</scope>
</reference>
<name>A0A1F6G7W5_9BACT</name>
<evidence type="ECO:0000313" key="1">
    <source>
        <dbReference type="EMBL" id="OGG94205.1"/>
    </source>
</evidence>
<accession>A0A1F6G7W5</accession>
<dbReference type="STRING" id="1798533.A2609_02755"/>
<comment type="caution">
    <text evidence="1">The sequence shown here is derived from an EMBL/GenBank/DDBJ whole genome shotgun (WGS) entry which is preliminary data.</text>
</comment>
<evidence type="ECO:0000313" key="2">
    <source>
        <dbReference type="Proteomes" id="UP000176867"/>
    </source>
</evidence>
<dbReference type="EMBL" id="MFMU01000001">
    <property type="protein sequence ID" value="OGG94205.1"/>
    <property type="molecule type" value="Genomic_DNA"/>
</dbReference>